<accession>A0A0A5GDE7</accession>
<dbReference type="RefSeq" id="WP_051254976.1">
    <property type="nucleotide sequence ID" value="NZ_AULJ01000008.1"/>
</dbReference>
<dbReference type="PANTHER" id="PTHR43065">
    <property type="entry name" value="SENSOR HISTIDINE KINASE"/>
    <property type="match status" value="1"/>
</dbReference>
<dbReference type="eggNOG" id="COG4191">
    <property type="taxonomic scope" value="Bacteria"/>
</dbReference>
<dbReference type="PANTHER" id="PTHR43065:SF10">
    <property type="entry name" value="PEROXIDE STRESS-ACTIVATED HISTIDINE KINASE MAK3"/>
    <property type="match status" value="1"/>
</dbReference>
<dbReference type="SMART" id="SM00387">
    <property type="entry name" value="HATPase_c"/>
    <property type="match status" value="1"/>
</dbReference>
<evidence type="ECO:0000256" key="1">
    <source>
        <dbReference type="ARBA" id="ARBA00000085"/>
    </source>
</evidence>
<evidence type="ECO:0000256" key="4">
    <source>
        <dbReference type="ARBA" id="ARBA00022679"/>
    </source>
</evidence>
<gene>
    <name evidence="10" type="ORF">N783_11260</name>
</gene>
<dbReference type="CDD" id="cd00082">
    <property type="entry name" value="HisKA"/>
    <property type="match status" value="1"/>
</dbReference>
<evidence type="ECO:0000313" key="11">
    <source>
        <dbReference type="Proteomes" id="UP000030403"/>
    </source>
</evidence>
<dbReference type="Proteomes" id="UP000030403">
    <property type="component" value="Unassembled WGS sequence"/>
</dbReference>
<dbReference type="Gene3D" id="1.10.287.130">
    <property type="match status" value="1"/>
</dbReference>
<reference evidence="10 11" key="1">
    <citation type="submission" date="2013-08" db="EMBL/GenBank/DDBJ databases">
        <authorList>
            <person name="Huang J."/>
            <person name="Wang G."/>
        </authorList>
    </citation>
    <scope>NUCLEOTIDE SEQUENCE [LARGE SCALE GENOMIC DNA]</scope>
    <source>
        <strain evidence="10 11">BH030004</strain>
    </source>
</reference>
<evidence type="ECO:0000313" key="10">
    <source>
        <dbReference type="EMBL" id="KGX91246.1"/>
    </source>
</evidence>
<dbReference type="InterPro" id="IPR004358">
    <property type="entry name" value="Sig_transdc_His_kin-like_C"/>
</dbReference>
<dbReference type="Gene3D" id="3.30.565.10">
    <property type="entry name" value="Histidine kinase-like ATPase, C-terminal domain"/>
    <property type="match status" value="1"/>
</dbReference>
<name>A0A0A5GDE7_9BACI</name>
<organism evidence="10 11">
    <name type="scientific">Pontibacillus marinus BH030004 = DSM 16465</name>
    <dbReference type="NCBI Taxonomy" id="1385511"/>
    <lineage>
        <taxon>Bacteria</taxon>
        <taxon>Bacillati</taxon>
        <taxon>Bacillota</taxon>
        <taxon>Bacilli</taxon>
        <taxon>Bacillales</taxon>
        <taxon>Bacillaceae</taxon>
        <taxon>Pontibacillus</taxon>
    </lineage>
</organism>
<sequence length="237" mass="26647">MLIEQNLDSHKHLRDKKETTESDKIPFIGELSTSVIHEIRNPLTTLKGFMSLLETETTNKGKEYVGIMRSEIERIEKMANDYLHCSKPQTHQVQQQNIVALIQSVVFLLEPSAQNKQISIHSNFNDQPIHIKCDEVQIKQAIINIIKNAIEATPNHGEIIVDIKQKDHTVLILINDNGSGMSQEHLNQLGISFFTTKETGTGLGLMVTYNLIKNHGGQIDVSSKKGEGPSFLIQLPY</sequence>
<dbReference type="AlphaFoldDB" id="A0A0A5GDE7"/>
<dbReference type="Pfam" id="PF00512">
    <property type="entry name" value="HisKA"/>
    <property type="match status" value="1"/>
</dbReference>
<evidence type="ECO:0000256" key="3">
    <source>
        <dbReference type="ARBA" id="ARBA00022553"/>
    </source>
</evidence>
<dbReference type="PROSITE" id="PS50109">
    <property type="entry name" value="HIS_KIN"/>
    <property type="match status" value="1"/>
</dbReference>
<dbReference type="SUPFAM" id="SSF47384">
    <property type="entry name" value="Homodimeric domain of signal transducing histidine kinase"/>
    <property type="match status" value="1"/>
</dbReference>
<proteinExistence type="predicted"/>
<feature type="domain" description="Histidine kinase" evidence="9">
    <location>
        <begin position="34"/>
        <end position="237"/>
    </location>
</feature>
<dbReference type="InterPro" id="IPR036097">
    <property type="entry name" value="HisK_dim/P_sf"/>
</dbReference>
<comment type="catalytic activity">
    <reaction evidence="1">
        <text>ATP + protein L-histidine = ADP + protein N-phospho-L-histidine.</text>
        <dbReference type="EC" id="2.7.13.3"/>
    </reaction>
</comment>
<dbReference type="GO" id="GO:0005524">
    <property type="term" value="F:ATP binding"/>
    <property type="evidence" value="ECO:0007669"/>
    <property type="project" value="UniProtKB-KW"/>
</dbReference>
<evidence type="ECO:0000256" key="5">
    <source>
        <dbReference type="ARBA" id="ARBA00022741"/>
    </source>
</evidence>
<dbReference type="OrthoDB" id="9815750at2"/>
<evidence type="ECO:0000256" key="6">
    <source>
        <dbReference type="ARBA" id="ARBA00022777"/>
    </source>
</evidence>
<dbReference type="EMBL" id="AVPF01000003">
    <property type="protein sequence ID" value="KGX91246.1"/>
    <property type="molecule type" value="Genomic_DNA"/>
</dbReference>
<keyword evidence="8" id="KW-0902">Two-component regulatory system</keyword>
<evidence type="ECO:0000256" key="7">
    <source>
        <dbReference type="ARBA" id="ARBA00022840"/>
    </source>
</evidence>
<keyword evidence="7" id="KW-0067">ATP-binding</keyword>
<evidence type="ECO:0000259" key="9">
    <source>
        <dbReference type="PROSITE" id="PS50109"/>
    </source>
</evidence>
<dbReference type="InterPro" id="IPR036890">
    <property type="entry name" value="HATPase_C_sf"/>
</dbReference>
<dbReference type="SUPFAM" id="SSF55874">
    <property type="entry name" value="ATPase domain of HSP90 chaperone/DNA topoisomerase II/histidine kinase"/>
    <property type="match status" value="1"/>
</dbReference>
<dbReference type="InterPro" id="IPR003594">
    <property type="entry name" value="HATPase_dom"/>
</dbReference>
<dbReference type="EC" id="2.7.13.3" evidence="2"/>
<comment type="caution">
    <text evidence="10">The sequence shown here is derived from an EMBL/GenBank/DDBJ whole genome shotgun (WGS) entry which is preliminary data.</text>
</comment>
<dbReference type="GO" id="GO:0000155">
    <property type="term" value="F:phosphorelay sensor kinase activity"/>
    <property type="evidence" value="ECO:0007669"/>
    <property type="project" value="InterPro"/>
</dbReference>
<dbReference type="Pfam" id="PF02518">
    <property type="entry name" value="HATPase_c"/>
    <property type="match status" value="1"/>
</dbReference>
<dbReference type="STRING" id="1385511.GCA_000425225_00772"/>
<evidence type="ECO:0000256" key="8">
    <source>
        <dbReference type="ARBA" id="ARBA00023012"/>
    </source>
</evidence>
<dbReference type="SMART" id="SM00388">
    <property type="entry name" value="HisKA"/>
    <property type="match status" value="1"/>
</dbReference>
<keyword evidence="4" id="KW-0808">Transferase</keyword>
<evidence type="ECO:0000256" key="2">
    <source>
        <dbReference type="ARBA" id="ARBA00012438"/>
    </source>
</evidence>
<protein>
    <recommendedName>
        <fullName evidence="2">histidine kinase</fullName>
        <ecNumber evidence="2">2.7.13.3</ecNumber>
    </recommendedName>
</protein>
<keyword evidence="5" id="KW-0547">Nucleotide-binding</keyword>
<dbReference type="PRINTS" id="PR00344">
    <property type="entry name" value="BCTRLSENSOR"/>
</dbReference>
<dbReference type="InterPro" id="IPR005467">
    <property type="entry name" value="His_kinase_dom"/>
</dbReference>
<keyword evidence="3" id="KW-0597">Phosphoprotein</keyword>
<keyword evidence="6 10" id="KW-0418">Kinase</keyword>
<dbReference type="InterPro" id="IPR003661">
    <property type="entry name" value="HisK_dim/P_dom"/>
</dbReference>
<keyword evidence="11" id="KW-1185">Reference proteome</keyword>